<dbReference type="EMBL" id="GGEC01027381">
    <property type="protein sequence ID" value="MBX07865.1"/>
    <property type="molecule type" value="Transcribed_RNA"/>
</dbReference>
<evidence type="ECO:0000256" key="2">
    <source>
        <dbReference type="SAM" id="MobiDB-lite"/>
    </source>
</evidence>
<dbReference type="GO" id="GO:0031011">
    <property type="term" value="C:Ino80 complex"/>
    <property type="evidence" value="ECO:0007669"/>
    <property type="project" value="InterPro"/>
</dbReference>
<dbReference type="EMBL" id="GGEC01027380">
    <property type="protein sequence ID" value="MBX07864.1"/>
    <property type="molecule type" value="Transcribed_RNA"/>
</dbReference>
<organism evidence="4">
    <name type="scientific">Rhizophora mucronata</name>
    <name type="common">Asiatic mangrove</name>
    <dbReference type="NCBI Taxonomy" id="61149"/>
    <lineage>
        <taxon>Eukaryota</taxon>
        <taxon>Viridiplantae</taxon>
        <taxon>Streptophyta</taxon>
        <taxon>Embryophyta</taxon>
        <taxon>Tracheophyta</taxon>
        <taxon>Spermatophyta</taxon>
        <taxon>Magnoliopsida</taxon>
        <taxon>eudicotyledons</taxon>
        <taxon>Gunneridae</taxon>
        <taxon>Pentapetalae</taxon>
        <taxon>rosids</taxon>
        <taxon>fabids</taxon>
        <taxon>Malpighiales</taxon>
        <taxon>Rhizophoraceae</taxon>
        <taxon>Rhizophora</taxon>
    </lineage>
</organism>
<evidence type="ECO:0000256" key="1">
    <source>
        <dbReference type="SAM" id="Coils"/>
    </source>
</evidence>
<sequence>MDYFGVADFAGVSFAVKKKRSTASRQPCSDSQKLLKTFAFLPPCSRSLGTGNNEEGCYLGERAATSDGVRSENKLRKLKLKLGGVTHTIHTNSATEYAVSGGSYIPNSFQCFDASYQQEEFLLQDSSLGKMPSKTAFVNETHRYEPVRKSKRIPKKRVIDMEFNEDDDEVDDEIRYLGRHNASRFYNQKDERNNRKQARDKVSNGRQMDKWFYGDMGSYRSSKLSKNGRKMFGSERFTDDKDYVKEEEPTSGDEPERKSKKLGFIVGRKESSVAHGRPLQSANHVALGSGASLIEFPYGLPPAPPKKEKVKMSDVEQHLKKAEAAQRRRMQSEKAAREAEAEAIRKILGQDSGRKKKEEKIKKQRKELAQEKAAKTNALESNTVRWVIGPTGTVVIFSDDIGLPNIFNSGLSSYPAPREKCAGPNCTNAYKYRDSKSKLPLCSLQCYRAIRGEMQSLITC</sequence>
<protein>
    <submittedName>
        <fullName evidence="4">Protein binding protein</fullName>
    </submittedName>
</protein>
<dbReference type="AlphaFoldDB" id="A0A2P2KQ66"/>
<dbReference type="InterPro" id="IPR007529">
    <property type="entry name" value="Znf_HIT"/>
</dbReference>
<dbReference type="PANTHER" id="PTHR21561:SF16">
    <property type="entry name" value="PAPA-1-LIKE FAMILY PROTEIN _ ZINC FINGER (HIT TYPE) FAMILY PROTEIN"/>
    <property type="match status" value="1"/>
</dbReference>
<name>A0A2P2KQ66_RHIMU</name>
<feature type="region of interest" description="Disordered" evidence="2">
    <location>
        <begin position="241"/>
        <end position="262"/>
    </location>
</feature>
<dbReference type="EMBL" id="GGEC01027385">
    <property type="protein sequence ID" value="MBX07869.1"/>
    <property type="molecule type" value="Transcribed_RNA"/>
</dbReference>
<dbReference type="GO" id="GO:0006338">
    <property type="term" value="P:chromatin remodeling"/>
    <property type="evidence" value="ECO:0007669"/>
    <property type="project" value="InterPro"/>
</dbReference>
<keyword evidence="1" id="KW-0175">Coiled coil</keyword>
<dbReference type="PANTHER" id="PTHR21561">
    <property type="entry name" value="INO80 COMPLEX SUBUNIT B"/>
    <property type="match status" value="1"/>
</dbReference>
<feature type="coiled-coil region" evidence="1">
    <location>
        <begin position="315"/>
        <end position="381"/>
    </location>
</feature>
<dbReference type="SMART" id="SM01406">
    <property type="entry name" value="PAPA-1"/>
    <property type="match status" value="1"/>
</dbReference>
<reference evidence="4" key="1">
    <citation type="submission" date="2018-02" db="EMBL/GenBank/DDBJ databases">
        <title>Rhizophora mucronata_Transcriptome.</title>
        <authorList>
            <person name="Meera S.P."/>
            <person name="Sreeshan A."/>
            <person name="Augustine A."/>
        </authorList>
    </citation>
    <scope>NUCLEOTIDE SEQUENCE</scope>
    <source>
        <tissue evidence="4">Leaf</tissue>
    </source>
</reference>
<evidence type="ECO:0000259" key="3">
    <source>
        <dbReference type="SMART" id="SM01406"/>
    </source>
</evidence>
<dbReference type="Pfam" id="PF04795">
    <property type="entry name" value="PAPA-1"/>
    <property type="match status" value="1"/>
</dbReference>
<accession>A0A2P2KQ66</accession>
<dbReference type="InterPro" id="IPR029523">
    <property type="entry name" value="INO80B/Ies2"/>
</dbReference>
<evidence type="ECO:0000313" key="4">
    <source>
        <dbReference type="EMBL" id="MBX07865.1"/>
    </source>
</evidence>
<dbReference type="CDD" id="cd23021">
    <property type="entry name" value="zf-HIT_IN80B"/>
    <property type="match status" value="1"/>
</dbReference>
<feature type="domain" description="INO80 complex subunit B-like conserved region" evidence="3">
    <location>
        <begin position="316"/>
        <end position="401"/>
    </location>
</feature>
<proteinExistence type="predicted"/>
<dbReference type="InterPro" id="IPR006880">
    <property type="entry name" value="INO80B_C"/>
</dbReference>
<dbReference type="Pfam" id="PF04438">
    <property type="entry name" value="zf-HIT"/>
    <property type="match status" value="1"/>
</dbReference>